<proteinExistence type="predicted"/>
<evidence type="ECO:0000256" key="1">
    <source>
        <dbReference type="SAM" id="SignalP"/>
    </source>
</evidence>
<dbReference type="Pfam" id="PF01060">
    <property type="entry name" value="TTR-52"/>
    <property type="match status" value="1"/>
</dbReference>
<reference evidence="3" key="1">
    <citation type="submission" date="2017-02" db="UniProtKB">
        <authorList>
            <consortium name="WormBaseParasite"/>
        </authorList>
    </citation>
    <scope>IDENTIFICATION</scope>
</reference>
<dbReference type="Proteomes" id="UP000038045">
    <property type="component" value="Unplaced"/>
</dbReference>
<keyword evidence="2" id="KW-1185">Reference proteome</keyword>
<keyword evidence="1" id="KW-0732">Signal</keyword>
<organism evidence="2 3">
    <name type="scientific">Parastrongyloides trichosuri</name>
    <name type="common">Possum-specific nematode worm</name>
    <dbReference type="NCBI Taxonomy" id="131310"/>
    <lineage>
        <taxon>Eukaryota</taxon>
        <taxon>Metazoa</taxon>
        <taxon>Ecdysozoa</taxon>
        <taxon>Nematoda</taxon>
        <taxon>Chromadorea</taxon>
        <taxon>Rhabditida</taxon>
        <taxon>Tylenchina</taxon>
        <taxon>Panagrolaimomorpha</taxon>
        <taxon>Strongyloidoidea</taxon>
        <taxon>Strongyloididae</taxon>
        <taxon>Parastrongyloides</taxon>
    </lineage>
</organism>
<evidence type="ECO:0000313" key="3">
    <source>
        <dbReference type="WBParaSite" id="PTRK_0000957700.1"/>
    </source>
</evidence>
<protein>
    <submittedName>
        <fullName evidence="3">ZP domain-containing protein</fullName>
    </submittedName>
</protein>
<feature type="chain" id="PRO_5005891923" evidence="1">
    <location>
        <begin position="23"/>
        <end position="159"/>
    </location>
</feature>
<dbReference type="WBParaSite" id="PTRK_0000957700.1">
    <property type="protein sequence ID" value="PTRK_0000957700.1"/>
    <property type="gene ID" value="PTRK_0000957700"/>
</dbReference>
<accession>A0A0N4ZM15</accession>
<dbReference type="GO" id="GO:0009986">
    <property type="term" value="C:cell surface"/>
    <property type="evidence" value="ECO:0007669"/>
    <property type="project" value="InterPro"/>
</dbReference>
<name>A0A0N4ZM15_PARTI</name>
<sequence>MIFKNLVFLIFLTIFSIEETNSRRLPRSRNIDIPYNIYGQTKCGYSGLPDVNVVLKDNSRFFFPSILSTNYSDYDGKFTLIAEVPYKSQKFLELYFYHRCNIVTKGRYTGRNLYIQHLGSGCYWRNRRMNCDVGSIQLAGRRNQNYPARNILMGPWGRK</sequence>
<evidence type="ECO:0000313" key="2">
    <source>
        <dbReference type="Proteomes" id="UP000038045"/>
    </source>
</evidence>
<dbReference type="InterPro" id="IPR001534">
    <property type="entry name" value="Transthyretin-like"/>
</dbReference>
<dbReference type="AlphaFoldDB" id="A0A0N4ZM15"/>
<feature type="signal peptide" evidence="1">
    <location>
        <begin position="1"/>
        <end position="22"/>
    </location>
</feature>